<proteinExistence type="predicted"/>
<evidence type="ECO:0000313" key="4">
    <source>
        <dbReference type="Proteomes" id="UP000019402"/>
    </source>
</evidence>
<protein>
    <submittedName>
        <fullName evidence="3">Response regulator of the LytR/AlgR family protein</fullName>
    </submittedName>
</protein>
<feature type="transmembrane region" description="Helical" evidence="1">
    <location>
        <begin position="120"/>
        <end position="146"/>
    </location>
</feature>
<evidence type="ECO:0000313" key="3">
    <source>
        <dbReference type="EMBL" id="GAF02939.1"/>
    </source>
</evidence>
<dbReference type="InterPro" id="IPR046947">
    <property type="entry name" value="LytR-like"/>
</dbReference>
<sequence>MDLNQKIPAYFISKKNIVRLILFTAGFALLFINLYSPFDVRNWFGLQLQSQELLFYSSLIILTGVLVAVVSRVLLYHYNKKEIRTKLWAFLLIIGLEIIFMSLFYTIYESAFIKNDHRDFFEVFAVSLQNTALVLLLPYAVLWLYFSWQDKNHKIKELTESEESTVIDGKKMVPFKDEKGTMRISLILDDILYLKGTDNYVSIFYKGKNTISKFLLRNTIKNLEHQIKHLPIARCHRSYMVNFEKIKLIRRDKGIHVLEMDTDPPIEVPLSKTYMNEIFRLFGES</sequence>
<feature type="transmembrane region" description="Helical" evidence="1">
    <location>
        <begin position="53"/>
        <end position="75"/>
    </location>
</feature>
<feature type="transmembrane region" description="Helical" evidence="1">
    <location>
        <begin position="87"/>
        <end position="108"/>
    </location>
</feature>
<dbReference type="EMBL" id="BAMD01000015">
    <property type="protein sequence ID" value="GAF02939.1"/>
    <property type="molecule type" value="Genomic_DNA"/>
</dbReference>
<dbReference type="Proteomes" id="UP000019402">
    <property type="component" value="Unassembled WGS sequence"/>
</dbReference>
<name>W7YKQ1_9BACT</name>
<keyword evidence="4" id="KW-1185">Reference proteome</keyword>
<keyword evidence="1" id="KW-0812">Transmembrane</keyword>
<gene>
    <name evidence="3" type="ORF">JCM21142_41589</name>
</gene>
<reference evidence="3 4" key="1">
    <citation type="journal article" date="2014" name="Genome Announc.">
        <title>Draft Genome Sequence of Cytophaga fermentans JCM 21142T, a Facultative Anaerobe Isolated from Marine Mud.</title>
        <authorList>
            <person name="Starns D."/>
            <person name="Oshima K."/>
            <person name="Suda W."/>
            <person name="Iino T."/>
            <person name="Yuki M."/>
            <person name="Inoue J."/>
            <person name="Kitamura K."/>
            <person name="Iida T."/>
            <person name="Darby A."/>
            <person name="Hattori M."/>
            <person name="Ohkuma M."/>
        </authorList>
    </citation>
    <scope>NUCLEOTIDE SEQUENCE [LARGE SCALE GENOMIC DNA]</scope>
    <source>
        <strain evidence="3 4">JCM 21142</strain>
    </source>
</reference>
<dbReference type="PROSITE" id="PS50930">
    <property type="entry name" value="HTH_LYTTR"/>
    <property type="match status" value="1"/>
</dbReference>
<evidence type="ECO:0000259" key="2">
    <source>
        <dbReference type="PROSITE" id="PS50930"/>
    </source>
</evidence>
<dbReference type="GO" id="GO:0000156">
    <property type="term" value="F:phosphorelay response regulator activity"/>
    <property type="evidence" value="ECO:0007669"/>
    <property type="project" value="InterPro"/>
</dbReference>
<dbReference type="STRING" id="869213.GCA_000517085_03315"/>
<dbReference type="PANTHER" id="PTHR37299:SF1">
    <property type="entry name" value="STAGE 0 SPORULATION PROTEIN A HOMOLOG"/>
    <property type="match status" value="1"/>
</dbReference>
<evidence type="ECO:0000256" key="1">
    <source>
        <dbReference type="SAM" id="Phobius"/>
    </source>
</evidence>
<keyword evidence="1" id="KW-0472">Membrane</keyword>
<dbReference type="Gene3D" id="2.40.50.1020">
    <property type="entry name" value="LytTr DNA-binding domain"/>
    <property type="match status" value="1"/>
</dbReference>
<dbReference type="InterPro" id="IPR007492">
    <property type="entry name" value="LytTR_DNA-bd_dom"/>
</dbReference>
<organism evidence="3 4">
    <name type="scientific">Saccharicrinis fermentans DSM 9555 = JCM 21142</name>
    <dbReference type="NCBI Taxonomy" id="869213"/>
    <lineage>
        <taxon>Bacteria</taxon>
        <taxon>Pseudomonadati</taxon>
        <taxon>Bacteroidota</taxon>
        <taxon>Bacteroidia</taxon>
        <taxon>Marinilabiliales</taxon>
        <taxon>Marinilabiliaceae</taxon>
        <taxon>Saccharicrinis</taxon>
    </lineage>
</organism>
<dbReference type="Pfam" id="PF04397">
    <property type="entry name" value="LytTR"/>
    <property type="match status" value="1"/>
</dbReference>
<comment type="caution">
    <text evidence="3">The sequence shown here is derived from an EMBL/GenBank/DDBJ whole genome shotgun (WGS) entry which is preliminary data.</text>
</comment>
<dbReference type="PANTHER" id="PTHR37299">
    <property type="entry name" value="TRANSCRIPTIONAL REGULATOR-RELATED"/>
    <property type="match status" value="1"/>
</dbReference>
<feature type="transmembrane region" description="Helical" evidence="1">
    <location>
        <begin position="20"/>
        <end position="38"/>
    </location>
</feature>
<feature type="domain" description="HTH LytTR-type" evidence="2">
    <location>
        <begin position="175"/>
        <end position="284"/>
    </location>
</feature>
<dbReference type="SMART" id="SM00850">
    <property type="entry name" value="LytTR"/>
    <property type="match status" value="1"/>
</dbReference>
<dbReference type="eggNOG" id="COG3279">
    <property type="taxonomic scope" value="Bacteria"/>
</dbReference>
<dbReference type="AlphaFoldDB" id="W7YKQ1"/>
<dbReference type="RefSeq" id="WP_027472751.1">
    <property type="nucleotide sequence ID" value="NZ_KI912107.1"/>
</dbReference>
<accession>W7YKQ1</accession>
<keyword evidence="1" id="KW-1133">Transmembrane helix</keyword>
<dbReference type="GO" id="GO:0003677">
    <property type="term" value="F:DNA binding"/>
    <property type="evidence" value="ECO:0007669"/>
    <property type="project" value="InterPro"/>
</dbReference>